<sequence>MLFFLMTSALALLFQTCNSQNSMGSYTGPRVRLAESSPPLGGGVLITLMQMLNVLALAQVQNNTMGQGISCTGTNSLEYNGTRVRVMLGSYVQVQMQQNTMALV</sequence>
<name>A0A9D3Q3A9_MEGAT</name>
<proteinExistence type="predicted"/>
<protein>
    <submittedName>
        <fullName evidence="2">Uncharacterized protein</fullName>
    </submittedName>
</protein>
<gene>
    <name evidence="2" type="ORF">MATL_G00102520</name>
</gene>
<evidence type="ECO:0000313" key="2">
    <source>
        <dbReference type="EMBL" id="KAG7471864.1"/>
    </source>
</evidence>
<comment type="caution">
    <text evidence="2">The sequence shown here is derived from an EMBL/GenBank/DDBJ whole genome shotgun (WGS) entry which is preliminary data.</text>
</comment>
<keyword evidence="3" id="KW-1185">Reference proteome</keyword>
<feature type="signal peptide" evidence="1">
    <location>
        <begin position="1"/>
        <end position="19"/>
    </location>
</feature>
<organism evidence="2 3">
    <name type="scientific">Megalops atlanticus</name>
    <name type="common">Tarpon</name>
    <name type="synonym">Clupea gigantea</name>
    <dbReference type="NCBI Taxonomy" id="7932"/>
    <lineage>
        <taxon>Eukaryota</taxon>
        <taxon>Metazoa</taxon>
        <taxon>Chordata</taxon>
        <taxon>Craniata</taxon>
        <taxon>Vertebrata</taxon>
        <taxon>Euteleostomi</taxon>
        <taxon>Actinopterygii</taxon>
        <taxon>Neopterygii</taxon>
        <taxon>Teleostei</taxon>
        <taxon>Elopiformes</taxon>
        <taxon>Megalopidae</taxon>
        <taxon>Megalops</taxon>
    </lineage>
</organism>
<dbReference type="AlphaFoldDB" id="A0A9D3Q3A9"/>
<keyword evidence="1" id="KW-0732">Signal</keyword>
<feature type="chain" id="PRO_5038548627" evidence="1">
    <location>
        <begin position="20"/>
        <end position="104"/>
    </location>
</feature>
<dbReference type="EMBL" id="JAFDVH010000008">
    <property type="protein sequence ID" value="KAG7471864.1"/>
    <property type="molecule type" value="Genomic_DNA"/>
</dbReference>
<evidence type="ECO:0000313" key="3">
    <source>
        <dbReference type="Proteomes" id="UP001046870"/>
    </source>
</evidence>
<evidence type="ECO:0000256" key="1">
    <source>
        <dbReference type="SAM" id="SignalP"/>
    </source>
</evidence>
<reference evidence="2" key="1">
    <citation type="submission" date="2021-01" db="EMBL/GenBank/DDBJ databases">
        <authorList>
            <person name="Zahm M."/>
            <person name="Roques C."/>
            <person name="Cabau C."/>
            <person name="Klopp C."/>
            <person name="Donnadieu C."/>
            <person name="Jouanno E."/>
            <person name="Lampietro C."/>
            <person name="Louis A."/>
            <person name="Herpin A."/>
            <person name="Echchiki A."/>
            <person name="Berthelot C."/>
            <person name="Parey E."/>
            <person name="Roest-Crollius H."/>
            <person name="Braasch I."/>
            <person name="Postlethwait J."/>
            <person name="Bobe J."/>
            <person name="Montfort J."/>
            <person name="Bouchez O."/>
            <person name="Begum T."/>
            <person name="Mejri S."/>
            <person name="Adams A."/>
            <person name="Chen W.-J."/>
            <person name="Guiguen Y."/>
        </authorList>
    </citation>
    <scope>NUCLEOTIDE SEQUENCE</scope>
    <source>
        <strain evidence="2">YG-15Mar2019-1</strain>
        <tissue evidence="2">Brain</tissue>
    </source>
</reference>
<accession>A0A9D3Q3A9</accession>
<dbReference type="Proteomes" id="UP001046870">
    <property type="component" value="Chromosome 8"/>
</dbReference>